<comment type="caution">
    <text evidence="2">The sequence shown here is derived from an EMBL/GenBank/DDBJ whole genome shotgun (WGS) entry which is preliminary data.</text>
</comment>
<dbReference type="Gene3D" id="1.10.600.10">
    <property type="entry name" value="Farnesyl Diphosphate Synthase"/>
    <property type="match status" value="1"/>
</dbReference>
<accession>A0AAP8SM37</accession>
<protein>
    <submittedName>
        <fullName evidence="2">Phytoene/squalene synthase family protein</fullName>
    </submittedName>
</protein>
<dbReference type="SUPFAM" id="SSF48576">
    <property type="entry name" value="Terpenoid synthases"/>
    <property type="match status" value="1"/>
</dbReference>
<dbReference type="Pfam" id="PF00494">
    <property type="entry name" value="SQS_PSY"/>
    <property type="match status" value="1"/>
</dbReference>
<dbReference type="SFLD" id="SFLDG01018">
    <property type="entry name" value="Squalene/Phytoene_Synthase_Lik"/>
    <property type="match status" value="1"/>
</dbReference>
<dbReference type="CDD" id="cd00683">
    <property type="entry name" value="Trans_IPPS_HH"/>
    <property type="match status" value="1"/>
</dbReference>
<dbReference type="InterPro" id="IPR033904">
    <property type="entry name" value="Trans_IPPS_HH"/>
</dbReference>
<dbReference type="SFLD" id="SFLDS00005">
    <property type="entry name" value="Isoprenoid_Synthase_Type_I"/>
    <property type="match status" value="1"/>
</dbReference>
<organism evidence="2 3">
    <name type="scientific">Halioglobus japonicus</name>
    <dbReference type="NCBI Taxonomy" id="930805"/>
    <lineage>
        <taxon>Bacteria</taxon>
        <taxon>Pseudomonadati</taxon>
        <taxon>Pseudomonadota</taxon>
        <taxon>Gammaproteobacteria</taxon>
        <taxon>Cellvibrionales</taxon>
        <taxon>Halieaceae</taxon>
        <taxon>Halioglobus</taxon>
    </lineage>
</organism>
<dbReference type="GO" id="GO:0016117">
    <property type="term" value="P:carotenoid biosynthetic process"/>
    <property type="evidence" value="ECO:0007669"/>
    <property type="project" value="UniProtKB-ARBA"/>
</dbReference>
<dbReference type="InterPro" id="IPR044843">
    <property type="entry name" value="Trans_IPPS_bact-type"/>
</dbReference>
<reference evidence="2 3" key="1">
    <citation type="submission" date="2018-01" db="EMBL/GenBank/DDBJ databases">
        <title>The draft genome sequence of Halioglobus japonicus S1-36.</title>
        <authorList>
            <person name="Du Z.-J."/>
            <person name="Shi M.-J."/>
        </authorList>
    </citation>
    <scope>NUCLEOTIDE SEQUENCE [LARGE SCALE GENOMIC DNA]</scope>
    <source>
        <strain evidence="2 3">S1-36</strain>
    </source>
</reference>
<dbReference type="GO" id="GO:0004311">
    <property type="term" value="F:geranylgeranyl diphosphate synthase activity"/>
    <property type="evidence" value="ECO:0007669"/>
    <property type="project" value="InterPro"/>
</dbReference>
<evidence type="ECO:0000313" key="3">
    <source>
        <dbReference type="Proteomes" id="UP000235162"/>
    </source>
</evidence>
<dbReference type="Proteomes" id="UP000235162">
    <property type="component" value="Unassembled WGS sequence"/>
</dbReference>
<dbReference type="PROSITE" id="PS01044">
    <property type="entry name" value="SQUALEN_PHYTOEN_SYN_1"/>
    <property type="match status" value="1"/>
</dbReference>
<dbReference type="InterPro" id="IPR002060">
    <property type="entry name" value="Squ/phyt_synthse"/>
</dbReference>
<dbReference type="AlphaFoldDB" id="A0AAP8SM37"/>
<name>A0AAP8SM37_9GAMM</name>
<evidence type="ECO:0000256" key="1">
    <source>
        <dbReference type="ARBA" id="ARBA00022679"/>
    </source>
</evidence>
<sequence length="314" mass="34296">MSAPVSAAAGESPEAVLRRHGKTFHFAQPFLSKRHANRAARLYRFCRYVDDLADESPNRSRAGEELSVLSVILDRGVTTGDPIADDFIGLCQETRMDRQLGVLLIAGVRSDLGDVAIADEHGLLRYAYHVAGVVGLMMCKVLDVETDQAHPFAIDLGIAMQLTNIARDISEDAKMGRRYLPASWIDASSLNYLVEPEPSTEDDLRAANKRLLSVADTYYDSAASGMAYLPLRARFTIYLASALYRRIGSALAARDYAYWLERASLSTPEKMQHGFGAALRFFSTPQLHRAGASHRAALHEALIGLPGVNALSGG</sequence>
<dbReference type="PROSITE" id="PS01045">
    <property type="entry name" value="SQUALEN_PHYTOEN_SYN_2"/>
    <property type="match status" value="1"/>
</dbReference>
<dbReference type="RefSeq" id="WP_084197854.1">
    <property type="nucleotide sequence ID" value="NZ_BMYL01000004.1"/>
</dbReference>
<dbReference type="InterPro" id="IPR008949">
    <property type="entry name" value="Isoprenoid_synthase_dom_sf"/>
</dbReference>
<dbReference type="PANTHER" id="PTHR31480">
    <property type="entry name" value="BIFUNCTIONAL LYCOPENE CYCLASE/PHYTOENE SYNTHASE"/>
    <property type="match status" value="1"/>
</dbReference>
<dbReference type="SFLD" id="SFLDG01212">
    <property type="entry name" value="Phytoene_synthase_like"/>
    <property type="match status" value="1"/>
</dbReference>
<evidence type="ECO:0000313" key="2">
    <source>
        <dbReference type="EMBL" id="PLW84991.1"/>
    </source>
</evidence>
<dbReference type="EMBL" id="PKUR01000004">
    <property type="protein sequence ID" value="PLW84991.1"/>
    <property type="molecule type" value="Genomic_DNA"/>
</dbReference>
<proteinExistence type="predicted"/>
<keyword evidence="3" id="KW-1185">Reference proteome</keyword>
<gene>
    <name evidence="2" type="ORF">C0029_15740</name>
</gene>
<dbReference type="GO" id="GO:0051996">
    <property type="term" value="F:squalene synthase [NAD(P)H] activity"/>
    <property type="evidence" value="ECO:0007669"/>
    <property type="project" value="InterPro"/>
</dbReference>
<keyword evidence="1" id="KW-0808">Transferase</keyword>
<dbReference type="KEGG" id="hja:BST95_01480"/>
<dbReference type="InterPro" id="IPR019845">
    <property type="entry name" value="Squalene/phytoene_synthase_CS"/>
</dbReference>